<dbReference type="OrthoDB" id="285651at2"/>
<reference evidence="3 4" key="1">
    <citation type="submission" date="2019-02" db="EMBL/GenBank/DDBJ databases">
        <title>Deep-cultivation of Planctomycetes and their phenomic and genomic characterization uncovers novel biology.</title>
        <authorList>
            <person name="Wiegand S."/>
            <person name="Jogler M."/>
            <person name="Boedeker C."/>
            <person name="Pinto D."/>
            <person name="Vollmers J."/>
            <person name="Rivas-Marin E."/>
            <person name="Kohn T."/>
            <person name="Peeters S.H."/>
            <person name="Heuer A."/>
            <person name="Rast P."/>
            <person name="Oberbeckmann S."/>
            <person name="Bunk B."/>
            <person name="Jeske O."/>
            <person name="Meyerdierks A."/>
            <person name="Storesund J.E."/>
            <person name="Kallscheuer N."/>
            <person name="Luecker S."/>
            <person name="Lage O.M."/>
            <person name="Pohl T."/>
            <person name="Merkel B.J."/>
            <person name="Hornburger P."/>
            <person name="Mueller R.-W."/>
            <person name="Bruemmer F."/>
            <person name="Labrenz M."/>
            <person name="Spormann A.M."/>
            <person name="Op den Camp H."/>
            <person name="Overmann J."/>
            <person name="Amann R."/>
            <person name="Jetten M.S.M."/>
            <person name="Mascher T."/>
            <person name="Medema M.H."/>
            <person name="Devos D.P."/>
            <person name="Kaster A.-K."/>
            <person name="Ovreas L."/>
            <person name="Rohde M."/>
            <person name="Galperin M.Y."/>
            <person name="Jogler C."/>
        </authorList>
    </citation>
    <scope>NUCLEOTIDE SEQUENCE [LARGE SCALE GENOMIC DNA]</scope>
    <source>
        <strain evidence="3 4">Pla85_3_4</strain>
    </source>
</reference>
<protein>
    <recommendedName>
        <fullName evidence="2">DUF1559 domain-containing protein</fullName>
    </recommendedName>
</protein>
<dbReference type="InterPro" id="IPR011453">
    <property type="entry name" value="DUF1559"/>
</dbReference>
<dbReference type="EMBL" id="CP036433">
    <property type="protein sequence ID" value="QDU95335.1"/>
    <property type="molecule type" value="Genomic_DNA"/>
</dbReference>
<dbReference type="RefSeq" id="WP_145054090.1">
    <property type="nucleotide sequence ID" value="NZ_CP036433.1"/>
</dbReference>
<proteinExistence type="predicted"/>
<dbReference type="Pfam" id="PF07596">
    <property type="entry name" value="SBP_bac_10"/>
    <property type="match status" value="1"/>
</dbReference>
<dbReference type="KEGG" id="lcre:Pla8534_31500"/>
<evidence type="ECO:0000256" key="1">
    <source>
        <dbReference type="SAM" id="Phobius"/>
    </source>
</evidence>
<dbReference type="PANTHER" id="PTHR30093:SF2">
    <property type="entry name" value="TYPE II SECRETION SYSTEM PROTEIN H"/>
    <property type="match status" value="1"/>
</dbReference>
<keyword evidence="1" id="KW-0812">Transmembrane</keyword>
<sequence>MAIEFTCPHCGHHTSATEAYAGSSGPCANCGELVTLPGVRAELASPGRSPVAPGKRIGCFWIVFLAIGAIGLAALLSPPSCRRGGPSARSRCSNNLKQIGLGLHGYYDAYQAFPPAYITDENGKPMHSWRVLILPYMELSAVHAKYDFDEPWDGPNNRRVMSELIPEGLPVFRCPSQHGDKNMTSYHVVVGPGTAWKANEGLTVQEIADGTRNSIAVIEAPQHQRHWLDPTPLALADALPPVEQEPGQAADPRQPHGNGRNAVYFDGSTRFLYSDMPPEMLRRMILINDGEEIDWDY</sequence>
<dbReference type="PANTHER" id="PTHR30093">
    <property type="entry name" value="GENERAL SECRETION PATHWAY PROTEIN G"/>
    <property type="match status" value="1"/>
</dbReference>
<organism evidence="3 4">
    <name type="scientific">Lignipirellula cremea</name>
    <dbReference type="NCBI Taxonomy" id="2528010"/>
    <lineage>
        <taxon>Bacteria</taxon>
        <taxon>Pseudomonadati</taxon>
        <taxon>Planctomycetota</taxon>
        <taxon>Planctomycetia</taxon>
        <taxon>Pirellulales</taxon>
        <taxon>Pirellulaceae</taxon>
        <taxon>Lignipirellula</taxon>
    </lineage>
</organism>
<keyword evidence="1" id="KW-0472">Membrane</keyword>
<gene>
    <name evidence="3" type="ORF">Pla8534_31500</name>
</gene>
<evidence type="ECO:0000313" key="3">
    <source>
        <dbReference type="EMBL" id="QDU95335.1"/>
    </source>
</evidence>
<evidence type="ECO:0000259" key="2">
    <source>
        <dbReference type="Pfam" id="PF07596"/>
    </source>
</evidence>
<dbReference type="Proteomes" id="UP000317648">
    <property type="component" value="Chromosome"/>
</dbReference>
<accession>A0A518DU25</accession>
<keyword evidence="4" id="KW-1185">Reference proteome</keyword>
<name>A0A518DU25_9BACT</name>
<feature type="transmembrane region" description="Helical" evidence="1">
    <location>
        <begin position="57"/>
        <end position="76"/>
    </location>
</feature>
<dbReference type="AlphaFoldDB" id="A0A518DU25"/>
<feature type="domain" description="DUF1559" evidence="2">
    <location>
        <begin position="89"/>
        <end position="182"/>
    </location>
</feature>
<evidence type="ECO:0000313" key="4">
    <source>
        <dbReference type="Proteomes" id="UP000317648"/>
    </source>
</evidence>
<keyword evidence="1" id="KW-1133">Transmembrane helix</keyword>